<keyword evidence="1" id="KW-0732">Signal</keyword>
<dbReference type="NCBIfam" id="TIGR04183">
    <property type="entry name" value="Por_Secre_tail"/>
    <property type="match status" value="1"/>
</dbReference>
<protein>
    <submittedName>
        <fullName evidence="3">T9SS type A sorting domain-containing protein</fullName>
    </submittedName>
</protein>
<dbReference type="RefSeq" id="WP_202246699.1">
    <property type="nucleotide sequence ID" value="NZ_JAESIY010000019.1"/>
</dbReference>
<accession>A0A937FDH3</accession>
<feature type="chain" id="PRO_5037091021" evidence="1">
    <location>
        <begin position="32"/>
        <end position="389"/>
    </location>
</feature>
<dbReference type="Gene3D" id="3.40.50.1820">
    <property type="entry name" value="alpha/beta hydrolase"/>
    <property type="match status" value="1"/>
</dbReference>
<dbReference type="InterPro" id="IPR026444">
    <property type="entry name" value="Secre_tail"/>
</dbReference>
<dbReference type="EMBL" id="JAESIY010000019">
    <property type="protein sequence ID" value="MBL3658905.1"/>
    <property type="molecule type" value="Genomic_DNA"/>
</dbReference>
<evidence type="ECO:0000256" key="1">
    <source>
        <dbReference type="SAM" id="SignalP"/>
    </source>
</evidence>
<keyword evidence="4" id="KW-1185">Reference proteome</keyword>
<dbReference type="Proteomes" id="UP000659388">
    <property type="component" value="Unassembled WGS sequence"/>
</dbReference>
<dbReference type="Pfam" id="PF12740">
    <property type="entry name" value="PETase"/>
    <property type="match status" value="1"/>
</dbReference>
<dbReference type="SUPFAM" id="SSF53474">
    <property type="entry name" value="alpha/beta-Hydrolases"/>
    <property type="match status" value="1"/>
</dbReference>
<organism evidence="3 4">
    <name type="scientific">Fulvivirga sediminis</name>
    <dbReference type="NCBI Taxonomy" id="2803949"/>
    <lineage>
        <taxon>Bacteria</taxon>
        <taxon>Pseudomonadati</taxon>
        <taxon>Bacteroidota</taxon>
        <taxon>Cytophagia</taxon>
        <taxon>Cytophagales</taxon>
        <taxon>Fulvivirgaceae</taxon>
        <taxon>Fulvivirga</taxon>
    </lineage>
</organism>
<dbReference type="InterPro" id="IPR029058">
    <property type="entry name" value="AB_hydrolase_fold"/>
</dbReference>
<sequence>MYKNLNFKLSRLKRQFTLSVIFLWVSTVAFAQRSNFTQYENSGPYPVEIIRNEGSLFSGFDIYKPRNLGSSGELHPILTWGNGTGATPITYNGLLRHMASWGYVVIAADDRNVGSGDEMVEGIDYMLAENADPGSEYYQKLNTQAIGAFGHSQGGAGTINTAKQDSRVTSIAPLAPATFTFPFFYSTEDVNCPMFIMVGAIDALANPLAVFSTSFMSSSTTALYGSLEGNGHFSWVGSAGSFRKYVTAWFEATLKKDPDAEALFFSDSAPIFNDNSWRTITSRFLDDYDASQMPMAIEEEPAEFVTTSFYPNPLTDKSSLEYFANESADVKLTIIDESGNVLHSLSEVADHEGKQHKDLLVTDFPGPGTYYFILEVEGMKEVKRIKVDY</sequence>
<evidence type="ECO:0000313" key="4">
    <source>
        <dbReference type="Proteomes" id="UP000659388"/>
    </source>
</evidence>
<comment type="caution">
    <text evidence="3">The sequence shown here is derived from an EMBL/GenBank/DDBJ whole genome shotgun (WGS) entry which is preliminary data.</text>
</comment>
<dbReference type="InterPro" id="IPR041127">
    <property type="entry name" value="PET_hydrolase/cutinase-like"/>
</dbReference>
<dbReference type="AlphaFoldDB" id="A0A937FDH3"/>
<gene>
    <name evidence="3" type="ORF">JL102_22355</name>
</gene>
<feature type="signal peptide" evidence="1">
    <location>
        <begin position="1"/>
        <end position="31"/>
    </location>
</feature>
<evidence type="ECO:0000259" key="2">
    <source>
        <dbReference type="Pfam" id="PF12740"/>
    </source>
</evidence>
<evidence type="ECO:0000313" key="3">
    <source>
        <dbReference type="EMBL" id="MBL3658905.1"/>
    </source>
</evidence>
<feature type="domain" description="PET hydrolase/cutinase-like" evidence="2">
    <location>
        <begin position="54"/>
        <end position="257"/>
    </location>
</feature>
<proteinExistence type="predicted"/>
<name>A0A937FDH3_9BACT</name>
<reference evidence="3" key="1">
    <citation type="submission" date="2021-01" db="EMBL/GenBank/DDBJ databases">
        <title>Fulvivirga kasyanovii gen. nov., sp nov., a novel member of the phylum Bacteroidetes isolated from seawater in a mussel farm.</title>
        <authorList>
            <person name="Zhao L.-H."/>
            <person name="Wang Z.-J."/>
        </authorList>
    </citation>
    <scope>NUCLEOTIDE SEQUENCE</scope>
    <source>
        <strain evidence="3">2943</strain>
    </source>
</reference>